<feature type="non-terminal residue" evidence="2">
    <location>
        <position position="164"/>
    </location>
</feature>
<protein>
    <recommendedName>
        <fullName evidence="1">Methyltransferase type 11 domain-containing protein</fullName>
    </recommendedName>
</protein>
<sequence length="164" mass="18707">MSSDPTPGGAVSFMKKLRNEFKWQHMSGEIVMDIGCGEFFSCSQAIAHMFPGFECLIASDKRADVLRWPPPQNKYFEHLIKENLFRVLVADIEDSTFIQDYIERVDRIVARSVLHEVDNKMQALKNIYKILKPGGAAAILFRLDCPIGTWTNKMLSTSKWSGYI</sequence>
<feature type="domain" description="Methyltransferase type 11" evidence="1">
    <location>
        <begin position="77"/>
        <end position="138"/>
    </location>
</feature>
<evidence type="ECO:0000259" key="1">
    <source>
        <dbReference type="Pfam" id="PF08241"/>
    </source>
</evidence>
<dbReference type="Gene3D" id="3.40.50.150">
    <property type="entry name" value="Vaccinia Virus protein VP39"/>
    <property type="match status" value="1"/>
</dbReference>
<comment type="caution">
    <text evidence="2">The sequence shown here is derived from an EMBL/GenBank/DDBJ whole genome shotgun (WGS) entry which is preliminary data.</text>
</comment>
<dbReference type="AlphaFoldDB" id="A0A8X6IP83"/>
<dbReference type="Proteomes" id="UP000887116">
    <property type="component" value="Unassembled WGS sequence"/>
</dbReference>
<dbReference type="InterPro" id="IPR029063">
    <property type="entry name" value="SAM-dependent_MTases_sf"/>
</dbReference>
<dbReference type="CDD" id="cd02440">
    <property type="entry name" value="AdoMet_MTases"/>
    <property type="match status" value="1"/>
</dbReference>
<proteinExistence type="predicted"/>
<reference evidence="2" key="1">
    <citation type="submission" date="2020-07" db="EMBL/GenBank/DDBJ databases">
        <title>Multicomponent nature underlies the extraordinary mechanical properties of spider dragline silk.</title>
        <authorList>
            <person name="Kono N."/>
            <person name="Nakamura H."/>
            <person name="Mori M."/>
            <person name="Yoshida Y."/>
            <person name="Ohtoshi R."/>
            <person name="Malay A.D."/>
            <person name="Moran D.A.P."/>
            <person name="Tomita M."/>
            <person name="Numata K."/>
            <person name="Arakawa K."/>
        </authorList>
    </citation>
    <scope>NUCLEOTIDE SEQUENCE</scope>
</reference>
<dbReference type="OrthoDB" id="8300214at2759"/>
<gene>
    <name evidence="2" type="ORF">TNCT_366231</name>
</gene>
<accession>A0A8X6IP83</accession>
<organism evidence="2 3">
    <name type="scientific">Trichonephila clavata</name>
    <name type="common">Joro spider</name>
    <name type="synonym">Nephila clavata</name>
    <dbReference type="NCBI Taxonomy" id="2740835"/>
    <lineage>
        <taxon>Eukaryota</taxon>
        <taxon>Metazoa</taxon>
        <taxon>Ecdysozoa</taxon>
        <taxon>Arthropoda</taxon>
        <taxon>Chelicerata</taxon>
        <taxon>Arachnida</taxon>
        <taxon>Araneae</taxon>
        <taxon>Araneomorphae</taxon>
        <taxon>Entelegynae</taxon>
        <taxon>Araneoidea</taxon>
        <taxon>Nephilidae</taxon>
        <taxon>Trichonephila</taxon>
    </lineage>
</organism>
<evidence type="ECO:0000313" key="3">
    <source>
        <dbReference type="Proteomes" id="UP000887116"/>
    </source>
</evidence>
<dbReference type="GO" id="GO:0008757">
    <property type="term" value="F:S-adenosylmethionine-dependent methyltransferase activity"/>
    <property type="evidence" value="ECO:0007669"/>
    <property type="project" value="InterPro"/>
</dbReference>
<dbReference type="EMBL" id="BMAO01002435">
    <property type="protein sequence ID" value="GFQ80715.1"/>
    <property type="molecule type" value="Genomic_DNA"/>
</dbReference>
<evidence type="ECO:0000313" key="2">
    <source>
        <dbReference type="EMBL" id="GFQ80715.1"/>
    </source>
</evidence>
<keyword evidence="3" id="KW-1185">Reference proteome</keyword>
<name>A0A8X6IP83_TRICU</name>
<dbReference type="InterPro" id="IPR013216">
    <property type="entry name" value="Methyltransf_11"/>
</dbReference>
<dbReference type="Pfam" id="PF08241">
    <property type="entry name" value="Methyltransf_11"/>
    <property type="match status" value="1"/>
</dbReference>
<dbReference type="SUPFAM" id="SSF53335">
    <property type="entry name" value="S-adenosyl-L-methionine-dependent methyltransferases"/>
    <property type="match status" value="1"/>
</dbReference>